<feature type="repeat" description="WD" evidence="8">
    <location>
        <begin position="388"/>
        <end position="429"/>
    </location>
</feature>
<keyword evidence="4" id="KW-0677">Repeat</keyword>
<sequence length="555" mass="61002">MEEMALTAAVLSEGSISNTIAYSSISGDATACDQQYNRLKTFIHESPEPHRTQLQKLLYPFFVNIYLELLQNAQTAAGRKFYSRHHATFKSHSDCADMLAALQQISNKEVMLSCHLVREFREHRYVVSLSPEALQHLLKYLQNGDNVLLVQMLNRHLDIKLKDIDLLEDTETGGDGLVPSLTLVSPQCVPENKVIQSEVKLGELQQCIRRVREGPSSLPSVSLYTVLNTHQGLCSADISSDESLLCTSYEDSSIRLWSLGPEPIQAGAAAPVNISMVHLAGDFLPDVVSKNRSLGSGGMDCITLRGHGGVVYSTCFTHDNQFVISASEDTTLRLWEPASRSCKARYRGHNYPVWGVDLSSTGAFFASCSHDRTARLWSPDRLYPIRTFIGHTMDIDCVRFHPNGCYLATGSCDKTVRLWSVQDGKAMRLFHGHRGAVHSLAFSPNGQFLASAGEDRRVKVWDLSAGTLVQDLKGHTDTVYSLCFNRDSSALASGGLDGVVRVWHVQTGNQANNNAGDGHSLSSELLGTFPTKTLAIHHLHYAKTNLLLTVGAASS</sequence>
<evidence type="ECO:0000256" key="2">
    <source>
        <dbReference type="ARBA" id="ARBA00009435"/>
    </source>
</evidence>
<evidence type="ECO:0000256" key="6">
    <source>
        <dbReference type="ARBA" id="ARBA00023163"/>
    </source>
</evidence>
<keyword evidence="7" id="KW-0539">Nucleus</keyword>
<evidence type="ECO:0000313" key="11">
    <source>
        <dbReference type="Proteomes" id="UP001209878"/>
    </source>
</evidence>
<feature type="repeat" description="WD" evidence="8">
    <location>
        <begin position="304"/>
        <end position="336"/>
    </location>
</feature>
<keyword evidence="5" id="KW-0805">Transcription regulation</keyword>
<dbReference type="Gene3D" id="2.130.10.10">
    <property type="entry name" value="YVTN repeat-like/Quinoprotein amine dehydrogenase"/>
    <property type="match status" value="2"/>
</dbReference>
<dbReference type="PRINTS" id="PR00320">
    <property type="entry name" value="GPROTEINBRPT"/>
</dbReference>
<dbReference type="Pfam" id="PF04494">
    <property type="entry name" value="TFIID_NTD2"/>
    <property type="match status" value="1"/>
</dbReference>
<dbReference type="CDD" id="cd08044">
    <property type="entry name" value="TAF5_NTD2"/>
    <property type="match status" value="1"/>
</dbReference>
<evidence type="ECO:0000313" key="10">
    <source>
        <dbReference type="EMBL" id="KAK2192571.1"/>
    </source>
</evidence>
<evidence type="ECO:0000256" key="8">
    <source>
        <dbReference type="PROSITE-ProRule" id="PRU00221"/>
    </source>
</evidence>
<dbReference type="InterPro" id="IPR015943">
    <property type="entry name" value="WD40/YVTN_repeat-like_dom_sf"/>
</dbReference>
<dbReference type="Pfam" id="PF00400">
    <property type="entry name" value="WD40"/>
    <property type="match status" value="6"/>
</dbReference>
<dbReference type="PANTHER" id="PTHR19879:SF1">
    <property type="entry name" value="CANNONBALL-RELATED"/>
    <property type="match status" value="1"/>
</dbReference>
<dbReference type="PROSITE" id="PS50294">
    <property type="entry name" value="WD_REPEATS_REGION"/>
    <property type="match status" value="5"/>
</dbReference>
<dbReference type="InterPro" id="IPR019775">
    <property type="entry name" value="WD40_repeat_CS"/>
</dbReference>
<feature type="repeat" description="WD" evidence="8">
    <location>
        <begin position="346"/>
        <end position="378"/>
    </location>
</feature>
<dbReference type="GO" id="GO:0016251">
    <property type="term" value="F:RNA polymerase II general transcription initiation factor activity"/>
    <property type="evidence" value="ECO:0007669"/>
    <property type="project" value="TreeGrafter"/>
</dbReference>
<accession>A0AAD9PD04</accession>
<dbReference type="PROSITE" id="PS50082">
    <property type="entry name" value="WD_REPEATS_2"/>
    <property type="match status" value="5"/>
</dbReference>
<proteinExistence type="inferred from homology"/>
<comment type="subcellular location">
    <subcellularLocation>
        <location evidence="1">Nucleus</location>
    </subcellularLocation>
</comment>
<evidence type="ECO:0000256" key="5">
    <source>
        <dbReference type="ARBA" id="ARBA00023015"/>
    </source>
</evidence>
<dbReference type="AlphaFoldDB" id="A0AAD9PD04"/>
<name>A0AAD9PD04_RIDPI</name>
<keyword evidence="11" id="KW-1185">Reference proteome</keyword>
<dbReference type="PROSITE" id="PS00678">
    <property type="entry name" value="WD_REPEATS_1"/>
    <property type="match status" value="1"/>
</dbReference>
<gene>
    <name evidence="10" type="ORF">NP493_28g12020</name>
</gene>
<dbReference type="SMART" id="SM00320">
    <property type="entry name" value="WD40"/>
    <property type="match status" value="6"/>
</dbReference>
<feature type="repeat" description="WD" evidence="8">
    <location>
        <begin position="472"/>
        <end position="513"/>
    </location>
</feature>
<keyword evidence="3 8" id="KW-0853">WD repeat</keyword>
<comment type="similarity">
    <text evidence="2">Belongs to the WD repeat TAF5 family.</text>
</comment>
<feature type="domain" description="TFIID subunit TAF5 NTD2" evidence="9">
    <location>
        <begin position="28"/>
        <end position="157"/>
    </location>
</feature>
<comment type="caution">
    <text evidence="10">The sequence shown here is derived from an EMBL/GenBank/DDBJ whole genome shotgun (WGS) entry which is preliminary data.</text>
</comment>
<dbReference type="GO" id="GO:0006367">
    <property type="term" value="P:transcription initiation at RNA polymerase II promoter"/>
    <property type="evidence" value="ECO:0007669"/>
    <property type="project" value="TreeGrafter"/>
</dbReference>
<dbReference type="SUPFAM" id="SSF160897">
    <property type="entry name" value="Taf5 N-terminal domain-like"/>
    <property type="match status" value="1"/>
</dbReference>
<reference evidence="10" key="1">
    <citation type="journal article" date="2023" name="Mol. Biol. Evol.">
        <title>Third-Generation Sequencing Reveals the Adaptive Role of the Epigenome in Three Deep-Sea Polychaetes.</title>
        <authorList>
            <person name="Perez M."/>
            <person name="Aroh O."/>
            <person name="Sun Y."/>
            <person name="Lan Y."/>
            <person name="Juniper S.K."/>
            <person name="Young C.R."/>
            <person name="Angers B."/>
            <person name="Qian P.Y."/>
        </authorList>
    </citation>
    <scope>NUCLEOTIDE SEQUENCE</scope>
    <source>
        <strain evidence="10">R07B-5</strain>
    </source>
</reference>
<feature type="repeat" description="WD" evidence="8">
    <location>
        <begin position="430"/>
        <end position="471"/>
    </location>
</feature>
<protein>
    <recommendedName>
        <fullName evidence="9">TFIID subunit TAF5 NTD2 domain-containing protein</fullName>
    </recommendedName>
</protein>
<evidence type="ECO:0000256" key="3">
    <source>
        <dbReference type="ARBA" id="ARBA00022574"/>
    </source>
</evidence>
<dbReference type="SUPFAM" id="SSF50978">
    <property type="entry name" value="WD40 repeat-like"/>
    <property type="match status" value="1"/>
</dbReference>
<evidence type="ECO:0000256" key="4">
    <source>
        <dbReference type="ARBA" id="ARBA00022737"/>
    </source>
</evidence>
<dbReference type="InterPro" id="IPR020472">
    <property type="entry name" value="WD40_PAC1"/>
</dbReference>
<dbReference type="InterPro" id="IPR007582">
    <property type="entry name" value="TFIID_NTD2"/>
</dbReference>
<dbReference type="Gene3D" id="1.25.40.500">
    <property type="entry name" value="TFIID subunit TAF5, NTD2 domain"/>
    <property type="match status" value="1"/>
</dbReference>
<evidence type="ECO:0000259" key="9">
    <source>
        <dbReference type="Pfam" id="PF04494"/>
    </source>
</evidence>
<dbReference type="GO" id="GO:0005669">
    <property type="term" value="C:transcription factor TFIID complex"/>
    <property type="evidence" value="ECO:0007669"/>
    <property type="project" value="TreeGrafter"/>
</dbReference>
<organism evidence="10 11">
    <name type="scientific">Ridgeia piscesae</name>
    <name type="common">Tubeworm</name>
    <dbReference type="NCBI Taxonomy" id="27915"/>
    <lineage>
        <taxon>Eukaryota</taxon>
        <taxon>Metazoa</taxon>
        <taxon>Spiralia</taxon>
        <taxon>Lophotrochozoa</taxon>
        <taxon>Annelida</taxon>
        <taxon>Polychaeta</taxon>
        <taxon>Sedentaria</taxon>
        <taxon>Canalipalpata</taxon>
        <taxon>Sabellida</taxon>
        <taxon>Siboglinidae</taxon>
        <taxon>Ridgeia</taxon>
    </lineage>
</organism>
<dbReference type="Proteomes" id="UP001209878">
    <property type="component" value="Unassembled WGS sequence"/>
</dbReference>
<dbReference type="InterPro" id="IPR001680">
    <property type="entry name" value="WD40_rpt"/>
</dbReference>
<evidence type="ECO:0000256" key="7">
    <source>
        <dbReference type="ARBA" id="ARBA00023242"/>
    </source>
</evidence>
<evidence type="ECO:0000256" key="1">
    <source>
        <dbReference type="ARBA" id="ARBA00004123"/>
    </source>
</evidence>
<dbReference type="PANTHER" id="PTHR19879">
    <property type="entry name" value="TRANSCRIPTION INITIATION FACTOR TFIID"/>
    <property type="match status" value="1"/>
</dbReference>
<dbReference type="InterPro" id="IPR037264">
    <property type="entry name" value="TFIID_NTD2_sf"/>
</dbReference>
<dbReference type="EMBL" id="JAODUO010000028">
    <property type="protein sequence ID" value="KAK2192571.1"/>
    <property type="molecule type" value="Genomic_DNA"/>
</dbReference>
<dbReference type="CDD" id="cd00200">
    <property type="entry name" value="WD40"/>
    <property type="match status" value="1"/>
</dbReference>
<keyword evidence="6" id="KW-0804">Transcription</keyword>
<dbReference type="InterPro" id="IPR036322">
    <property type="entry name" value="WD40_repeat_dom_sf"/>
</dbReference>